<evidence type="ECO:0000256" key="13">
    <source>
        <dbReference type="ARBA" id="ARBA00023012"/>
    </source>
</evidence>
<keyword evidence="11" id="KW-0067">ATP-binding</keyword>
<feature type="transmembrane region" description="Helical" evidence="15">
    <location>
        <begin position="155"/>
        <end position="174"/>
    </location>
</feature>
<comment type="subcellular location">
    <subcellularLocation>
        <location evidence="2">Cell membrane</location>
        <topology evidence="2">Multi-pass membrane protein</topology>
    </subcellularLocation>
</comment>
<evidence type="ECO:0000256" key="4">
    <source>
        <dbReference type="ARBA" id="ARBA00015735"/>
    </source>
</evidence>
<keyword evidence="7" id="KW-0808">Transferase</keyword>
<evidence type="ECO:0000259" key="16">
    <source>
        <dbReference type="PROSITE" id="PS50109"/>
    </source>
</evidence>
<keyword evidence="8 15" id="KW-0812">Transmembrane</keyword>
<feature type="transmembrane region" description="Helical" evidence="15">
    <location>
        <begin position="7"/>
        <end position="30"/>
    </location>
</feature>
<dbReference type="PROSITE" id="PS50109">
    <property type="entry name" value="HIS_KIN"/>
    <property type="match status" value="1"/>
</dbReference>
<keyword evidence="9" id="KW-0547">Nucleotide-binding</keyword>
<evidence type="ECO:0000256" key="11">
    <source>
        <dbReference type="ARBA" id="ARBA00022840"/>
    </source>
</evidence>
<keyword evidence="13" id="KW-0902">Two-component regulatory system</keyword>
<evidence type="ECO:0000256" key="1">
    <source>
        <dbReference type="ARBA" id="ARBA00000085"/>
    </source>
</evidence>
<keyword evidence="14 15" id="KW-0472">Membrane</keyword>
<dbReference type="AlphaFoldDB" id="A0A6H1PAZ2"/>
<evidence type="ECO:0000313" key="18">
    <source>
        <dbReference type="EMBL" id="QIZ10582.1"/>
    </source>
</evidence>
<keyword evidence="6" id="KW-0597">Phosphoprotein</keyword>
<dbReference type="FunFam" id="1.10.287.130:FF:000001">
    <property type="entry name" value="Two-component sensor histidine kinase"/>
    <property type="match status" value="1"/>
</dbReference>
<dbReference type="SMART" id="SM00387">
    <property type="entry name" value="HATPase_c"/>
    <property type="match status" value="1"/>
</dbReference>
<dbReference type="Pfam" id="PF18719">
    <property type="entry name" value="ArlS_N"/>
    <property type="match status" value="1"/>
</dbReference>
<reference evidence="18 19" key="2">
    <citation type="submission" date="2020-04" db="EMBL/GenBank/DDBJ databases">
        <authorList>
            <person name="Fomenkov A."/>
            <person name="Anton B.P."/>
            <person name="Roberts R.J."/>
        </authorList>
    </citation>
    <scope>NUCLEOTIDE SEQUENCE [LARGE SCALE GENOMIC DNA]</scope>
    <source>
        <strain evidence="18 19">S2</strain>
    </source>
</reference>
<evidence type="ECO:0000256" key="10">
    <source>
        <dbReference type="ARBA" id="ARBA00022777"/>
    </source>
</evidence>
<dbReference type="GO" id="GO:0000155">
    <property type="term" value="F:phosphorelay sensor kinase activity"/>
    <property type="evidence" value="ECO:0007669"/>
    <property type="project" value="InterPro"/>
</dbReference>
<organism evidence="18 19">
    <name type="scientific">Priestia megaterium</name>
    <name type="common">Bacillus megaterium</name>
    <dbReference type="NCBI Taxonomy" id="1404"/>
    <lineage>
        <taxon>Bacteria</taxon>
        <taxon>Bacillati</taxon>
        <taxon>Bacillota</taxon>
        <taxon>Bacilli</taxon>
        <taxon>Bacillales</taxon>
        <taxon>Bacillaceae</taxon>
        <taxon>Priestia</taxon>
    </lineage>
</organism>
<reference evidence="18 19" key="1">
    <citation type="submission" date="2020-04" db="EMBL/GenBank/DDBJ databases">
        <title>Genome-Wide Identification of 5-Methylcytosine Sites in Bacterial Genomes By High-Throughput Sequencing of MspJI Restriction Fragments.</title>
        <authorList>
            <person name="Wu V."/>
        </authorList>
    </citation>
    <scope>NUCLEOTIDE SEQUENCE [LARGE SCALE GENOMIC DNA]</scope>
    <source>
        <strain evidence="18 19">S2</strain>
    </source>
</reference>
<dbReference type="InterPro" id="IPR036890">
    <property type="entry name" value="HATPase_C_sf"/>
</dbReference>
<dbReference type="SUPFAM" id="SSF55874">
    <property type="entry name" value="ATPase domain of HSP90 chaperone/DNA topoisomerase II/histidine kinase"/>
    <property type="match status" value="1"/>
</dbReference>
<keyword evidence="10 18" id="KW-0418">Kinase</keyword>
<evidence type="ECO:0000256" key="2">
    <source>
        <dbReference type="ARBA" id="ARBA00004651"/>
    </source>
</evidence>
<dbReference type="SUPFAM" id="SSF158472">
    <property type="entry name" value="HAMP domain-like"/>
    <property type="match status" value="1"/>
</dbReference>
<dbReference type="PROSITE" id="PS50885">
    <property type="entry name" value="HAMP"/>
    <property type="match status" value="1"/>
</dbReference>
<dbReference type="Proteomes" id="UP000501868">
    <property type="component" value="Chromosome"/>
</dbReference>
<dbReference type="InterPro" id="IPR003660">
    <property type="entry name" value="HAMP_dom"/>
</dbReference>
<feature type="domain" description="HAMP" evidence="17">
    <location>
        <begin position="180"/>
        <end position="234"/>
    </location>
</feature>
<dbReference type="SUPFAM" id="SSF47384">
    <property type="entry name" value="Homodimeric domain of signal transducing histidine kinase"/>
    <property type="match status" value="1"/>
</dbReference>
<dbReference type="SMART" id="SM00304">
    <property type="entry name" value="HAMP"/>
    <property type="match status" value="1"/>
</dbReference>
<dbReference type="InterPro" id="IPR003594">
    <property type="entry name" value="HATPase_dom"/>
</dbReference>
<proteinExistence type="predicted"/>
<evidence type="ECO:0000256" key="5">
    <source>
        <dbReference type="ARBA" id="ARBA00022475"/>
    </source>
</evidence>
<dbReference type="EMBL" id="CP051128">
    <property type="protein sequence ID" value="QIZ10582.1"/>
    <property type="molecule type" value="Genomic_DNA"/>
</dbReference>
<evidence type="ECO:0000256" key="7">
    <source>
        <dbReference type="ARBA" id="ARBA00022679"/>
    </source>
</evidence>
<feature type="domain" description="Histidine kinase" evidence="16">
    <location>
        <begin position="242"/>
        <end position="454"/>
    </location>
</feature>
<protein>
    <recommendedName>
        <fullName evidence="4">Signal transduction histidine-protein kinase ArlS</fullName>
        <ecNumber evidence="3">2.7.13.3</ecNumber>
    </recommendedName>
</protein>
<dbReference type="SMART" id="SM00388">
    <property type="entry name" value="HisKA"/>
    <property type="match status" value="1"/>
</dbReference>
<dbReference type="Gene3D" id="3.30.565.10">
    <property type="entry name" value="Histidine kinase-like ATPase, C-terminal domain"/>
    <property type="match status" value="1"/>
</dbReference>
<dbReference type="GO" id="GO:0005886">
    <property type="term" value="C:plasma membrane"/>
    <property type="evidence" value="ECO:0007669"/>
    <property type="project" value="UniProtKB-SubCell"/>
</dbReference>
<dbReference type="CDD" id="cd00075">
    <property type="entry name" value="HATPase"/>
    <property type="match status" value="1"/>
</dbReference>
<dbReference type="Gene3D" id="6.10.340.10">
    <property type="match status" value="1"/>
</dbReference>
<dbReference type="InterPro" id="IPR003661">
    <property type="entry name" value="HisK_dim/P_dom"/>
</dbReference>
<evidence type="ECO:0000313" key="19">
    <source>
        <dbReference type="Proteomes" id="UP000501868"/>
    </source>
</evidence>
<dbReference type="CDD" id="cd06225">
    <property type="entry name" value="HAMP"/>
    <property type="match status" value="1"/>
</dbReference>
<dbReference type="PANTHER" id="PTHR45436">
    <property type="entry name" value="SENSOR HISTIDINE KINASE YKOH"/>
    <property type="match status" value="1"/>
</dbReference>
<dbReference type="InterPro" id="IPR005467">
    <property type="entry name" value="His_kinase_dom"/>
</dbReference>
<comment type="catalytic activity">
    <reaction evidence="1">
        <text>ATP + protein L-histidine = ADP + protein N-phospho-L-histidine.</text>
        <dbReference type="EC" id="2.7.13.3"/>
    </reaction>
</comment>
<dbReference type="CDD" id="cd00082">
    <property type="entry name" value="HisKA"/>
    <property type="match status" value="1"/>
</dbReference>
<name>A0A6H1PAZ2_PRIMG</name>
<dbReference type="EC" id="2.7.13.3" evidence="3"/>
<dbReference type="Pfam" id="PF00672">
    <property type="entry name" value="HAMP"/>
    <property type="match status" value="1"/>
</dbReference>
<dbReference type="GO" id="GO:0005524">
    <property type="term" value="F:ATP binding"/>
    <property type="evidence" value="ECO:0007669"/>
    <property type="project" value="UniProtKB-KW"/>
</dbReference>
<dbReference type="Pfam" id="PF00512">
    <property type="entry name" value="HisKA"/>
    <property type="match status" value="1"/>
</dbReference>
<dbReference type="Gene3D" id="1.10.287.130">
    <property type="match status" value="1"/>
</dbReference>
<evidence type="ECO:0000256" key="3">
    <source>
        <dbReference type="ARBA" id="ARBA00012438"/>
    </source>
</evidence>
<dbReference type="InterPro" id="IPR036097">
    <property type="entry name" value="HisK_dim/P_sf"/>
</dbReference>
<accession>A0A6H1PAZ2</accession>
<dbReference type="InterPro" id="IPR041610">
    <property type="entry name" value="ArlS_N"/>
</dbReference>
<evidence type="ECO:0000256" key="14">
    <source>
        <dbReference type="ARBA" id="ARBA00023136"/>
    </source>
</evidence>
<dbReference type="PRINTS" id="PR00344">
    <property type="entry name" value="BCTRLSENSOR"/>
</dbReference>
<keyword evidence="12 15" id="KW-1133">Transmembrane helix</keyword>
<dbReference type="PANTHER" id="PTHR45436:SF5">
    <property type="entry name" value="SENSOR HISTIDINE KINASE TRCS"/>
    <property type="match status" value="1"/>
</dbReference>
<dbReference type="InterPro" id="IPR004358">
    <property type="entry name" value="Sig_transdc_His_kin-like_C"/>
</dbReference>
<evidence type="ECO:0000256" key="8">
    <source>
        <dbReference type="ARBA" id="ARBA00022692"/>
    </source>
</evidence>
<keyword evidence="5" id="KW-1003">Cell membrane</keyword>
<evidence type="ECO:0000256" key="12">
    <source>
        <dbReference type="ARBA" id="ARBA00022989"/>
    </source>
</evidence>
<evidence type="ECO:0000256" key="6">
    <source>
        <dbReference type="ARBA" id="ARBA00022553"/>
    </source>
</evidence>
<dbReference type="Pfam" id="PF02518">
    <property type="entry name" value="HATPase_c"/>
    <property type="match status" value="1"/>
</dbReference>
<evidence type="ECO:0000256" key="15">
    <source>
        <dbReference type="SAM" id="Phobius"/>
    </source>
</evidence>
<sequence length="462" mass="52395">MKITTKINLITTAWILCMLLAVNAVVFFSFMKITVNMEDGELLQKADYLINEINKEDSLAVIKEKLTPYLTNQSFIRIVQPDSKIVNQVTNDPKLAAKIKPQFTTEKGTERRTIRLKHQEEQIAIVRVPIQSNGHVVGTLEFGEKLVGLETGKDLLLSILAFCTILGAVLSLLGGRWLSNLIMKPISNMINTMEDIEKSGIPKKIIIQHETKDELQKLAVTFNRMIGRLEANLEKQRQFISDASHELKTPLTVIKSYADLLLRRGLKNEEVAHDAIESIHSEATRIQKMTERFLDLADTESGHLLEPKVINLVSLCEDIFKQLKSAYKREINLHYQEPAITVMADEVKLKQAMIILIDNAIKYSTDKIDVYLQDKEQLTIITVKDYGIGIPECEIENVFERFYRVDKARSRETGGTGLGLSIAKNIMKQHQGEIIVKSTEGVGTEVELFLPKRKVGKEMFFE</sequence>
<gene>
    <name evidence="18" type="ORF">HFZ78_30870</name>
</gene>
<evidence type="ECO:0000256" key="9">
    <source>
        <dbReference type="ARBA" id="ARBA00022741"/>
    </source>
</evidence>
<evidence type="ECO:0000259" key="17">
    <source>
        <dbReference type="PROSITE" id="PS50885"/>
    </source>
</evidence>
<dbReference type="InterPro" id="IPR050428">
    <property type="entry name" value="TCS_sensor_his_kinase"/>
</dbReference>
<dbReference type="FunFam" id="3.30.565.10:FF:000006">
    <property type="entry name" value="Sensor histidine kinase WalK"/>
    <property type="match status" value="1"/>
</dbReference>